<sequence>MLSPREFTVGTFADAKPLSLILPRTQHEETVLFGHLNNVTMAVFLSGQNPFLSFESADNKSWMGLIVPDVSIEVDETSAFNPAAIDTPLGSVLRMDTRLAIEARTESSFRSKAITLHNDLMPAGEFSAGFKTWQVVIGEGHSKRVLWRTPDPKPAG</sequence>
<keyword evidence="2" id="KW-1185">Reference proteome</keyword>
<comment type="caution">
    <text evidence="1">The sequence shown here is derived from an EMBL/GenBank/DDBJ whole genome shotgun (WGS) entry which is preliminary data.</text>
</comment>
<evidence type="ECO:0008006" key="3">
    <source>
        <dbReference type="Google" id="ProtNLM"/>
    </source>
</evidence>
<gene>
    <name evidence="1" type="ORF">H4W29_000279</name>
</gene>
<dbReference type="Proteomes" id="UP000620262">
    <property type="component" value="Unassembled WGS sequence"/>
</dbReference>
<organism evidence="1 2">
    <name type="scientific">Rhizobium viscosum</name>
    <name type="common">Arthrobacter viscosus</name>
    <dbReference type="NCBI Taxonomy" id="1673"/>
    <lineage>
        <taxon>Bacteria</taxon>
        <taxon>Pseudomonadati</taxon>
        <taxon>Pseudomonadota</taxon>
        <taxon>Alphaproteobacteria</taxon>
        <taxon>Hyphomicrobiales</taxon>
        <taxon>Rhizobiaceae</taxon>
        <taxon>Rhizobium/Agrobacterium group</taxon>
        <taxon>Rhizobium</taxon>
    </lineage>
</organism>
<dbReference type="RefSeq" id="WP_192727363.1">
    <property type="nucleotide sequence ID" value="NZ_BAAAVL010000003.1"/>
</dbReference>
<reference evidence="1 2" key="1">
    <citation type="submission" date="2020-10" db="EMBL/GenBank/DDBJ databases">
        <title>Sequencing the genomes of 1000 actinobacteria strains.</title>
        <authorList>
            <person name="Klenk H.-P."/>
        </authorList>
    </citation>
    <scope>NUCLEOTIDE SEQUENCE [LARGE SCALE GENOMIC DNA]</scope>
    <source>
        <strain evidence="1 2">DSM 7307</strain>
    </source>
</reference>
<dbReference type="EMBL" id="JADBEC010000001">
    <property type="protein sequence ID" value="MBE1503098.1"/>
    <property type="molecule type" value="Genomic_DNA"/>
</dbReference>
<protein>
    <recommendedName>
        <fullName evidence="3">Pyridoxamine 5'-phosphate oxidase family protein</fullName>
    </recommendedName>
</protein>
<accession>A0ABR9IIT0</accession>
<evidence type="ECO:0000313" key="1">
    <source>
        <dbReference type="EMBL" id="MBE1503098.1"/>
    </source>
</evidence>
<name>A0ABR9IIT0_RHIVS</name>
<evidence type="ECO:0000313" key="2">
    <source>
        <dbReference type="Proteomes" id="UP000620262"/>
    </source>
</evidence>
<proteinExistence type="predicted"/>